<dbReference type="SUPFAM" id="SSF51445">
    <property type="entry name" value="(Trans)glycosidases"/>
    <property type="match status" value="1"/>
</dbReference>
<sequence>MIVDSLTTNLSKIIVDSKVKALRNYYEQAVDVANYTNQDTFRCLKLQKGISTAFVRVFRSTGNGYPDINAIANIYNAAKEGLGVEIYIEPQPCSTKSGNEQFMETYNFLKTNDIVIRSIWIKITLPIIWPNNQDYNIQFINQFITSAQQYALIIGIYTNWYDWQQITAGWSKWSSSTQQLSIRLWYWNMLGSDWYAATTTSFDDFRSFGGFNEPLVKQYVQNVHICQIYTSLSIYINKISMKALAANLRFQMANITVGNLGFYQ</sequence>
<gene>
    <name evidence="1" type="ORF">NOO_LOCUS10388</name>
</gene>
<evidence type="ECO:0000313" key="3">
    <source>
        <dbReference type="WBParaSite" id="nOo.2.0.1.t10388-RA"/>
    </source>
</evidence>
<proteinExistence type="predicted"/>
<keyword evidence="2" id="KW-1185">Reference proteome</keyword>
<dbReference type="PANTHER" id="PTHR23208">
    <property type="entry name" value="LYSOZYME PROTEIN"/>
    <property type="match status" value="1"/>
</dbReference>
<evidence type="ECO:0000313" key="2">
    <source>
        <dbReference type="Proteomes" id="UP000271087"/>
    </source>
</evidence>
<dbReference type="WBParaSite" id="nOo.2.0.1.t10388-RA">
    <property type="protein sequence ID" value="nOo.2.0.1.t10388-RA"/>
    <property type="gene ID" value="nOo.2.0.1.g10388"/>
</dbReference>
<evidence type="ECO:0000313" key="1">
    <source>
        <dbReference type="EMBL" id="VDM94115.1"/>
    </source>
</evidence>
<dbReference type="EMBL" id="UYRW01005914">
    <property type="protein sequence ID" value="VDM94115.1"/>
    <property type="molecule type" value="Genomic_DNA"/>
</dbReference>
<accession>A0A182EQH5</accession>
<reference evidence="3" key="1">
    <citation type="submission" date="2016-06" db="UniProtKB">
        <authorList>
            <consortium name="WormBaseParasite"/>
        </authorList>
    </citation>
    <scope>IDENTIFICATION</scope>
</reference>
<dbReference type="AlphaFoldDB" id="A0A182EQH5"/>
<dbReference type="InterPro" id="IPR017853">
    <property type="entry name" value="GH"/>
</dbReference>
<dbReference type="PANTHER" id="PTHR23208:SF36">
    <property type="entry name" value="LYSOZYME-RELATED"/>
    <property type="match status" value="1"/>
</dbReference>
<dbReference type="GO" id="GO:0007165">
    <property type="term" value="P:signal transduction"/>
    <property type="evidence" value="ECO:0007669"/>
    <property type="project" value="TreeGrafter"/>
</dbReference>
<protein>
    <submittedName>
        <fullName evidence="3">Lysozyme</fullName>
    </submittedName>
</protein>
<organism evidence="3">
    <name type="scientific">Onchocerca ochengi</name>
    <name type="common">Filarial nematode worm</name>
    <dbReference type="NCBI Taxonomy" id="42157"/>
    <lineage>
        <taxon>Eukaryota</taxon>
        <taxon>Metazoa</taxon>
        <taxon>Ecdysozoa</taxon>
        <taxon>Nematoda</taxon>
        <taxon>Chromadorea</taxon>
        <taxon>Rhabditida</taxon>
        <taxon>Spirurina</taxon>
        <taxon>Spiruromorpha</taxon>
        <taxon>Filarioidea</taxon>
        <taxon>Onchocercidae</taxon>
        <taxon>Onchocerca</taxon>
    </lineage>
</organism>
<dbReference type="GO" id="GO:0045087">
    <property type="term" value="P:innate immune response"/>
    <property type="evidence" value="ECO:0007669"/>
    <property type="project" value="TreeGrafter"/>
</dbReference>
<dbReference type="Gene3D" id="3.20.20.80">
    <property type="entry name" value="Glycosidases"/>
    <property type="match status" value="1"/>
</dbReference>
<dbReference type="InterPro" id="IPR051595">
    <property type="entry name" value="GH25_Enzymes"/>
</dbReference>
<name>A0A182EQH5_ONCOC</name>
<dbReference type="OrthoDB" id="25039at2759"/>
<reference evidence="1 2" key="2">
    <citation type="submission" date="2018-08" db="EMBL/GenBank/DDBJ databases">
        <authorList>
            <person name="Laetsch R D."/>
            <person name="Stevens L."/>
            <person name="Kumar S."/>
            <person name="Blaxter L. M."/>
        </authorList>
    </citation>
    <scope>NUCLEOTIDE SEQUENCE [LARGE SCALE GENOMIC DNA]</scope>
</reference>
<dbReference type="Proteomes" id="UP000271087">
    <property type="component" value="Unassembled WGS sequence"/>
</dbReference>